<gene>
    <name evidence="2" type="ORF">TNCT_36851</name>
</gene>
<evidence type="ECO:0000313" key="2">
    <source>
        <dbReference type="EMBL" id="GFQ95711.1"/>
    </source>
</evidence>
<evidence type="ECO:0000313" key="3">
    <source>
        <dbReference type="Proteomes" id="UP000887116"/>
    </source>
</evidence>
<keyword evidence="1" id="KW-0175">Coiled coil</keyword>
<sequence>MAYLGKARKKDLRLLAEELNLNVGDNMKISDLSKLITTHPDYDEEFSKNQLTIIIEVRKLREQQEIENRKLREQQEIENRKLREQQEIENRKLREQQEIENRRLREQQEMVLKQQEFEKENQRLDREFQLEKLRSENERLKGLTSTPEAKVSIYELPKVVSKFEMKDGDIVLFLTLFERQAKRVGIEKGH</sequence>
<proteinExistence type="predicted"/>
<organism evidence="2 3">
    <name type="scientific">Trichonephila clavata</name>
    <name type="common">Joro spider</name>
    <name type="synonym">Nephila clavata</name>
    <dbReference type="NCBI Taxonomy" id="2740835"/>
    <lineage>
        <taxon>Eukaryota</taxon>
        <taxon>Metazoa</taxon>
        <taxon>Ecdysozoa</taxon>
        <taxon>Arthropoda</taxon>
        <taxon>Chelicerata</taxon>
        <taxon>Arachnida</taxon>
        <taxon>Araneae</taxon>
        <taxon>Araneomorphae</taxon>
        <taxon>Entelegynae</taxon>
        <taxon>Araneoidea</taxon>
        <taxon>Nephilidae</taxon>
        <taxon>Trichonephila</taxon>
    </lineage>
</organism>
<accession>A0A8X6G481</accession>
<evidence type="ECO:0000256" key="1">
    <source>
        <dbReference type="SAM" id="Coils"/>
    </source>
</evidence>
<dbReference type="EMBL" id="BMAO01034308">
    <property type="protein sequence ID" value="GFQ95711.1"/>
    <property type="molecule type" value="Genomic_DNA"/>
</dbReference>
<dbReference type="AlphaFoldDB" id="A0A8X6G481"/>
<keyword evidence="3" id="KW-1185">Reference proteome</keyword>
<dbReference type="OrthoDB" id="6433986at2759"/>
<reference evidence="2" key="1">
    <citation type="submission" date="2020-07" db="EMBL/GenBank/DDBJ databases">
        <title>Multicomponent nature underlies the extraordinary mechanical properties of spider dragline silk.</title>
        <authorList>
            <person name="Kono N."/>
            <person name="Nakamura H."/>
            <person name="Mori M."/>
            <person name="Yoshida Y."/>
            <person name="Ohtoshi R."/>
            <person name="Malay A.D."/>
            <person name="Moran D.A.P."/>
            <person name="Tomita M."/>
            <person name="Numata K."/>
            <person name="Arakawa K."/>
        </authorList>
    </citation>
    <scope>NUCLEOTIDE SEQUENCE</scope>
</reference>
<feature type="coiled-coil region" evidence="1">
    <location>
        <begin position="54"/>
        <end position="127"/>
    </location>
</feature>
<name>A0A8X6G481_TRICU</name>
<protein>
    <submittedName>
        <fullName evidence="2">Uncharacterized protein</fullName>
    </submittedName>
</protein>
<comment type="caution">
    <text evidence="2">The sequence shown here is derived from an EMBL/GenBank/DDBJ whole genome shotgun (WGS) entry which is preliminary data.</text>
</comment>
<dbReference type="Proteomes" id="UP000887116">
    <property type="component" value="Unassembled WGS sequence"/>
</dbReference>